<dbReference type="Pfam" id="PF01565">
    <property type="entry name" value="FAD_binding_4"/>
    <property type="match status" value="1"/>
</dbReference>
<evidence type="ECO:0000313" key="8">
    <source>
        <dbReference type="Proteomes" id="UP001067235"/>
    </source>
</evidence>
<gene>
    <name evidence="7" type="ORF">O4213_12675</name>
</gene>
<dbReference type="RefSeq" id="WP_301571423.1">
    <property type="nucleotide sequence ID" value="NZ_JAPWIE010000003.1"/>
</dbReference>
<evidence type="ECO:0000259" key="6">
    <source>
        <dbReference type="PROSITE" id="PS51387"/>
    </source>
</evidence>
<evidence type="ECO:0000313" key="7">
    <source>
        <dbReference type="EMBL" id="MCZ4550840.1"/>
    </source>
</evidence>
<dbReference type="InterPro" id="IPR016166">
    <property type="entry name" value="FAD-bd_PCMH"/>
</dbReference>
<comment type="similarity">
    <text evidence="2">Belongs to the oxygen-dependent FAD-linked oxidoreductase family.</text>
</comment>
<dbReference type="PANTHER" id="PTHR42973:SF39">
    <property type="entry name" value="FAD-BINDING PCMH-TYPE DOMAIN-CONTAINING PROTEIN"/>
    <property type="match status" value="1"/>
</dbReference>
<dbReference type="Pfam" id="PF08031">
    <property type="entry name" value="BBE"/>
    <property type="match status" value="1"/>
</dbReference>
<dbReference type="InterPro" id="IPR050416">
    <property type="entry name" value="FAD-linked_Oxidoreductase"/>
</dbReference>
<dbReference type="Gene3D" id="3.30.43.10">
    <property type="entry name" value="Uridine Diphospho-n-acetylenolpyruvylglucosamine Reductase, domain 2"/>
    <property type="match status" value="1"/>
</dbReference>
<evidence type="ECO:0000256" key="5">
    <source>
        <dbReference type="ARBA" id="ARBA00023002"/>
    </source>
</evidence>
<reference evidence="7" key="1">
    <citation type="submission" date="2022-12" db="EMBL/GenBank/DDBJ databases">
        <authorList>
            <person name="Krivoruchko A.V."/>
            <person name="Elkin A."/>
        </authorList>
    </citation>
    <scope>NUCLEOTIDE SEQUENCE</scope>
    <source>
        <strain evidence="7">IEGM 1388</strain>
    </source>
</reference>
<dbReference type="InterPro" id="IPR006094">
    <property type="entry name" value="Oxid_FAD_bind_N"/>
</dbReference>
<keyword evidence="4" id="KW-0274">FAD</keyword>
<sequence>MTPGDQPVPHLTRRRLLQGTLVGGFAVALSGGAGFAHAAPRAADWTALAAALTGQVILPAHKPAFTTAKQIFNTRYDGSTPVAVVAPRNVSDVQRAMAFAVKHRLKVAGRSGGHSYTGASTANRTMVLDLRTLGGGLSVDAGTGLVTVPPAATLYGVANGLAQQGRALPVGTCATVGAAGLTLGGGLGVDSRQFGLTCDTLTAATVVLPSGDVVTASPGSNDDLFWALRGGGGGNFGMVTSLTYRTAPAVDRDIVSLSFPPAAAATVISGWRRWLAAAERSAWANINIGSDRRGGVTVGVLLVCGGGAGRRIAADIAAAVGMTPTGADYQTLDPMAAFLRLSGGATAPRHGFVAGSDIVGQVTDAVANSIVTAVRNRSRAGGGGLVIIDPLDGAIADIPAGGTAFPWRAHAASLQWFTDVAPGGSYSSATSWVSSAHRTVGKASAGAYVNYLEAGVAPARYFGANLPRLRTIRAKYDPARTLYSGVDI</sequence>
<comment type="caution">
    <text evidence="7">The sequence shown here is derived from an EMBL/GenBank/DDBJ whole genome shotgun (WGS) entry which is preliminary data.</text>
</comment>
<proteinExistence type="inferred from homology"/>
<dbReference type="PROSITE" id="PS51387">
    <property type="entry name" value="FAD_PCMH"/>
    <property type="match status" value="1"/>
</dbReference>
<accession>A0ABT4MVZ5</accession>
<dbReference type="Gene3D" id="3.40.462.20">
    <property type="match status" value="1"/>
</dbReference>
<evidence type="ECO:0000256" key="1">
    <source>
        <dbReference type="ARBA" id="ARBA00001974"/>
    </source>
</evidence>
<name>A0ABT4MVZ5_GORRU</name>
<dbReference type="PANTHER" id="PTHR42973">
    <property type="entry name" value="BINDING OXIDOREDUCTASE, PUTATIVE (AFU_ORTHOLOGUE AFUA_1G17690)-RELATED"/>
    <property type="match status" value="1"/>
</dbReference>
<dbReference type="InterPro" id="IPR016167">
    <property type="entry name" value="FAD-bd_PCMH_sub1"/>
</dbReference>
<dbReference type="InterPro" id="IPR012951">
    <property type="entry name" value="BBE"/>
</dbReference>
<dbReference type="InterPro" id="IPR006311">
    <property type="entry name" value="TAT_signal"/>
</dbReference>
<evidence type="ECO:0000256" key="4">
    <source>
        <dbReference type="ARBA" id="ARBA00022827"/>
    </source>
</evidence>
<keyword evidence="5" id="KW-0560">Oxidoreductase</keyword>
<dbReference type="PROSITE" id="PS00862">
    <property type="entry name" value="OX2_COVAL_FAD"/>
    <property type="match status" value="1"/>
</dbReference>
<dbReference type="PROSITE" id="PS51318">
    <property type="entry name" value="TAT"/>
    <property type="match status" value="1"/>
</dbReference>
<keyword evidence="8" id="KW-1185">Reference proteome</keyword>
<keyword evidence="3" id="KW-0285">Flavoprotein</keyword>
<evidence type="ECO:0000256" key="2">
    <source>
        <dbReference type="ARBA" id="ARBA00005466"/>
    </source>
</evidence>
<dbReference type="SUPFAM" id="SSF56176">
    <property type="entry name" value="FAD-binding/transporter-associated domain-like"/>
    <property type="match status" value="1"/>
</dbReference>
<feature type="domain" description="FAD-binding PCMH-type" evidence="6">
    <location>
        <begin position="77"/>
        <end position="249"/>
    </location>
</feature>
<dbReference type="Proteomes" id="UP001067235">
    <property type="component" value="Unassembled WGS sequence"/>
</dbReference>
<dbReference type="InterPro" id="IPR036318">
    <property type="entry name" value="FAD-bd_PCMH-like_sf"/>
</dbReference>
<dbReference type="Gene3D" id="3.30.465.10">
    <property type="match status" value="1"/>
</dbReference>
<evidence type="ECO:0000256" key="3">
    <source>
        <dbReference type="ARBA" id="ARBA00022630"/>
    </source>
</evidence>
<dbReference type="EMBL" id="JAPWIE010000003">
    <property type="protein sequence ID" value="MCZ4550840.1"/>
    <property type="molecule type" value="Genomic_DNA"/>
</dbReference>
<comment type="cofactor">
    <cofactor evidence="1">
        <name>FAD</name>
        <dbReference type="ChEBI" id="CHEBI:57692"/>
    </cofactor>
</comment>
<protein>
    <submittedName>
        <fullName evidence="7">FAD-binding oxidoreductase</fullName>
    </submittedName>
</protein>
<dbReference type="InterPro" id="IPR016169">
    <property type="entry name" value="FAD-bd_PCMH_sub2"/>
</dbReference>
<dbReference type="InterPro" id="IPR006093">
    <property type="entry name" value="Oxy_OxRdtase_FAD_BS"/>
</dbReference>
<organism evidence="7 8">
    <name type="scientific">Gordonia rubripertincta</name>
    <name type="common">Rhodococcus corallinus</name>
    <dbReference type="NCBI Taxonomy" id="36822"/>
    <lineage>
        <taxon>Bacteria</taxon>
        <taxon>Bacillati</taxon>
        <taxon>Actinomycetota</taxon>
        <taxon>Actinomycetes</taxon>
        <taxon>Mycobacteriales</taxon>
        <taxon>Gordoniaceae</taxon>
        <taxon>Gordonia</taxon>
    </lineage>
</organism>